<dbReference type="PANTHER" id="PTHR24067">
    <property type="entry name" value="UBIQUITIN-CONJUGATING ENZYME E2"/>
    <property type="match status" value="1"/>
</dbReference>
<organism evidence="2 3">
    <name type="scientific">Drosophila busckii</name>
    <name type="common">Fruit fly</name>
    <dbReference type="NCBI Taxonomy" id="30019"/>
    <lineage>
        <taxon>Eukaryota</taxon>
        <taxon>Metazoa</taxon>
        <taxon>Ecdysozoa</taxon>
        <taxon>Arthropoda</taxon>
        <taxon>Hexapoda</taxon>
        <taxon>Insecta</taxon>
        <taxon>Pterygota</taxon>
        <taxon>Neoptera</taxon>
        <taxon>Endopterygota</taxon>
        <taxon>Diptera</taxon>
        <taxon>Brachycera</taxon>
        <taxon>Muscomorpha</taxon>
        <taxon>Ephydroidea</taxon>
        <taxon>Drosophilidae</taxon>
        <taxon>Drosophila</taxon>
    </lineage>
</organism>
<evidence type="ECO:0000313" key="2">
    <source>
        <dbReference type="EMBL" id="ALC43893.1"/>
    </source>
</evidence>
<evidence type="ECO:0000313" key="3">
    <source>
        <dbReference type="Proteomes" id="UP000494163"/>
    </source>
</evidence>
<keyword evidence="3" id="KW-1185">Reference proteome</keyword>
<dbReference type="InterPro" id="IPR050113">
    <property type="entry name" value="Ub_conjugating_enzyme"/>
</dbReference>
<gene>
    <name evidence="2" type="ORF">Dbus_chr3Lg1059</name>
</gene>
<dbReference type="EMBL" id="CP012525">
    <property type="protein sequence ID" value="ALC43893.1"/>
    <property type="molecule type" value="Genomic_DNA"/>
</dbReference>
<dbReference type="Gene3D" id="3.10.110.10">
    <property type="entry name" value="Ubiquitin Conjugating Enzyme"/>
    <property type="match status" value="1"/>
</dbReference>
<dbReference type="Pfam" id="PF00179">
    <property type="entry name" value="UQ_con"/>
    <property type="match status" value="1"/>
</dbReference>
<dbReference type="InterPro" id="IPR016135">
    <property type="entry name" value="UBQ-conjugating_enzyme/RWD"/>
</dbReference>
<feature type="domain" description="UBC core" evidence="1">
    <location>
        <begin position="110"/>
        <end position="255"/>
    </location>
</feature>
<dbReference type="InterPro" id="IPR000608">
    <property type="entry name" value="UBC"/>
</dbReference>
<evidence type="ECO:0000259" key="1">
    <source>
        <dbReference type="PROSITE" id="PS50127"/>
    </source>
</evidence>
<dbReference type="AlphaFoldDB" id="A0A0M3QWC3"/>
<dbReference type="STRING" id="30019.A0A0M3QWC3"/>
<dbReference type="SMART" id="SM00212">
    <property type="entry name" value="UBCc"/>
    <property type="match status" value="1"/>
</dbReference>
<dbReference type="PROSITE" id="PS50127">
    <property type="entry name" value="UBC_2"/>
    <property type="match status" value="1"/>
</dbReference>
<name>A0A0M3QWC3_DROBS</name>
<reference evidence="2 3" key="1">
    <citation type="submission" date="2015-08" db="EMBL/GenBank/DDBJ databases">
        <title>Ancestral chromatin configuration constrains chromatin evolution on differentiating sex chromosomes in Drosophila.</title>
        <authorList>
            <person name="Zhou Q."/>
            <person name="Bachtrog D."/>
        </authorList>
    </citation>
    <scope>NUCLEOTIDE SEQUENCE [LARGE SCALE GENOMIC DNA]</scope>
    <source>
        <tissue evidence="2">Whole larvae</tissue>
    </source>
</reference>
<protein>
    <submittedName>
        <fullName evidence="2">CG10862</fullName>
    </submittedName>
</protein>
<dbReference type="OrthoDB" id="9973183at2759"/>
<dbReference type="SUPFAM" id="SSF54495">
    <property type="entry name" value="UBC-like"/>
    <property type="match status" value="1"/>
</dbReference>
<proteinExistence type="predicted"/>
<dbReference type="Proteomes" id="UP000494163">
    <property type="component" value="Chromosome 3L"/>
</dbReference>
<sequence length="281" mass="31475">MKKANAMIPIRRSERLIRRQATAAAPEEAQQAPQPQAIATPEVQPQAIATPEVQPQAIATPAVLPQPQAVANPQVIPSVLLANDLATSQVAYMPQPQLSPSTEDVNFPNIAVQRLKKELRDIKRDKLEGVHVQLIGNALFDWLITFRGPRDTPYENGCFQLEITFNHGYPFHPPKVKFLTHIFHCNIYNGRICVDFLGQKWSPVMPVGKLVLSILLLLMEPNPQSPLNLSAATLYKSNRAAHDAKAREWTNRFAKARTMEQLVAAREGPQLQLDMSQHYFT</sequence>
<accession>A0A0M3QWC3</accession>
<dbReference type="SMR" id="A0A0M3QWC3"/>